<name>I3CFB5_9GAMM</name>
<dbReference type="InterPro" id="IPR003439">
    <property type="entry name" value="ABC_transporter-like_ATP-bd"/>
</dbReference>
<dbReference type="InterPro" id="IPR017871">
    <property type="entry name" value="ABC_transporter-like_CS"/>
</dbReference>
<dbReference type="PROSITE" id="PS50893">
    <property type="entry name" value="ABC_TRANSPORTER_2"/>
    <property type="match status" value="1"/>
</dbReference>
<dbReference type="SMART" id="SM00382">
    <property type="entry name" value="AAA"/>
    <property type="match status" value="1"/>
</dbReference>
<gene>
    <name evidence="6" type="ORF">BegalDRAFT_1416</name>
</gene>
<protein>
    <submittedName>
        <fullName evidence="6">ABC-type nitrate/sulfonate/bicarbonate transport system, ATPase component</fullName>
    </submittedName>
</protein>
<proteinExistence type="inferred from homology"/>
<dbReference type="InterPro" id="IPR003593">
    <property type="entry name" value="AAA+_ATPase"/>
</dbReference>
<reference evidence="6 7" key="1">
    <citation type="submission" date="2011-11" db="EMBL/GenBank/DDBJ databases">
        <title>Improved High-Quality Draft sequence of Beggiatoa alba B18lD.</title>
        <authorList>
            <consortium name="US DOE Joint Genome Institute"/>
            <person name="Lucas S."/>
            <person name="Han J."/>
            <person name="Lapidus A."/>
            <person name="Cheng J.-F."/>
            <person name="Goodwin L."/>
            <person name="Pitluck S."/>
            <person name="Peters L."/>
            <person name="Mikhailova N."/>
            <person name="Held B."/>
            <person name="Detter J.C."/>
            <person name="Han C."/>
            <person name="Tapia R."/>
            <person name="Land M."/>
            <person name="Hauser L."/>
            <person name="Kyrpides N."/>
            <person name="Ivanova N."/>
            <person name="Pagani I."/>
            <person name="Samuel K."/>
            <person name="Teske A."/>
            <person name="Mueller J."/>
            <person name="Woyke T."/>
        </authorList>
    </citation>
    <scope>NUCLEOTIDE SEQUENCE [LARGE SCALE GENOMIC DNA]</scope>
    <source>
        <strain evidence="6 7">B18LD</strain>
    </source>
</reference>
<evidence type="ECO:0000259" key="5">
    <source>
        <dbReference type="PROSITE" id="PS50893"/>
    </source>
</evidence>
<dbReference type="SUPFAM" id="SSF52540">
    <property type="entry name" value="P-loop containing nucleoside triphosphate hydrolases"/>
    <property type="match status" value="1"/>
</dbReference>
<dbReference type="eggNOG" id="COG1116">
    <property type="taxonomic scope" value="Bacteria"/>
</dbReference>
<evidence type="ECO:0000313" key="7">
    <source>
        <dbReference type="Proteomes" id="UP000005744"/>
    </source>
</evidence>
<comment type="similarity">
    <text evidence="1">Belongs to the ABC transporter superfamily.</text>
</comment>
<dbReference type="InterPro" id="IPR050166">
    <property type="entry name" value="ABC_transporter_ATP-bind"/>
</dbReference>
<dbReference type="InterPro" id="IPR027417">
    <property type="entry name" value="P-loop_NTPase"/>
</dbReference>
<evidence type="ECO:0000256" key="1">
    <source>
        <dbReference type="ARBA" id="ARBA00005417"/>
    </source>
</evidence>
<dbReference type="OrthoDB" id="9802264at2"/>
<keyword evidence="3" id="KW-0547">Nucleotide-binding</keyword>
<sequence length="257" mass="29032">MLTVTIEKKWYAQAKMPTLENLQLSIADGEFVALVGPSGCGKSTLLNILSGLDKQAQFQLQWQGQTLDTRQRLPLKMGFMFQDSRLMPWLTVLDNLLLVLNHSAHSRELALHYLQAVGLEAQAHQFPAQLSGGMQRRVALARAFVVQPRLLLMDEPFISVDAPTAERLRHVLLSLWLTSRPMVLFVTHDLREALSLADRVLFLSMNPARVVLEQPIVLPHPRPTGSTELLQLYQQLLTTHPDLLSGIRQEERHTDVI</sequence>
<evidence type="ECO:0000313" key="6">
    <source>
        <dbReference type="EMBL" id="EIJ42308.1"/>
    </source>
</evidence>
<keyword evidence="7" id="KW-1185">Reference proteome</keyword>
<dbReference type="PROSITE" id="PS00211">
    <property type="entry name" value="ABC_TRANSPORTER_1"/>
    <property type="match status" value="1"/>
</dbReference>
<dbReference type="Pfam" id="PF00005">
    <property type="entry name" value="ABC_tran"/>
    <property type="match status" value="1"/>
</dbReference>
<dbReference type="Proteomes" id="UP000005744">
    <property type="component" value="Unassembled WGS sequence"/>
</dbReference>
<dbReference type="RefSeq" id="WP_002685133.1">
    <property type="nucleotide sequence ID" value="NZ_JH600070.1"/>
</dbReference>
<dbReference type="Gene3D" id="3.40.50.300">
    <property type="entry name" value="P-loop containing nucleotide triphosphate hydrolases"/>
    <property type="match status" value="1"/>
</dbReference>
<evidence type="ECO:0000256" key="2">
    <source>
        <dbReference type="ARBA" id="ARBA00022448"/>
    </source>
</evidence>
<accession>I3CFB5</accession>
<organism evidence="6 7">
    <name type="scientific">Beggiatoa alba B18LD</name>
    <dbReference type="NCBI Taxonomy" id="395493"/>
    <lineage>
        <taxon>Bacteria</taxon>
        <taxon>Pseudomonadati</taxon>
        <taxon>Pseudomonadota</taxon>
        <taxon>Gammaproteobacteria</taxon>
        <taxon>Thiotrichales</taxon>
        <taxon>Thiotrichaceae</taxon>
        <taxon>Beggiatoa</taxon>
    </lineage>
</organism>
<dbReference type="PANTHER" id="PTHR42788:SF19">
    <property type="entry name" value="ALIPHATIC SULFONATES IMPORT ATP-BINDING PROTEIN SSUB 2"/>
    <property type="match status" value="1"/>
</dbReference>
<dbReference type="HOGENOM" id="CLU_000604_1_22_6"/>
<dbReference type="AlphaFoldDB" id="I3CFB5"/>
<evidence type="ECO:0000256" key="4">
    <source>
        <dbReference type="ARBA" id="ARBA00022840"/>
    </source>
</evidence>
<dbReference type="GO" id="GO:0016887">
    <property type="term" value="F:ATP hydrolysis activity"/>
    <property type="evidence" value="ECO:0007669"/>
    <property type="project" value="InterPro"/>
</dbReference>
<dbReference type="GO" id="GO:0005524">
    <property type="term" value="F:ATP binding"/>
    <property type="evidence" value="ECO:0007669"/>
    <property type="project" value="UniProtKB-KW"/>
</dbReference>
<dbReference type="STRING" id="395493.BegalDRAFT_1416"/>
<feature type="domain" description="ABC transporter" evidence="5">
    <location>
        <begin position="4"/>
        <end position="230"/>
    </location>
</feature>
<dbReference type="EMBL" id="JH600070">
    <property type="protein sequence ID" value="EIJ42308.1"/>
    <property type="molecule type" value="Genomic_DNA"/>
</dbReference>
<keyword evidence="4" id="KW-0067">ATP-binding</keyword>
<evidence type="ECO:0000256" key="3">
    <source>
        <dbReference type="ARBA" id="ARBA00022741"/>
    </source>
</evidence>
<keyword evidence="2" id="KW-0813">Transport</keyword>
<dbReference type="PANTHER" id="PTHR42788">
    <property type="entry name" value="TAURINE IMPORT ATP-BINDING PROTEIN-RELATED"/>
    <property type="match status" value="1"/>
</dbReference>